<reference evidence="2 3" key="1">
    <citation type="submission" date="2023-02" db="EMBL/GenBank/DDBJ databases">
        <title>Vibrio intestini sp. nov., a close relative of Vibrio cholerae isolated from the intestine of Healthy Culter dabryi.</title>
        <authorList>
            <person name="Wu N."/>
        </authorList>
    </citation>
    <scope>NUCLEOTIDE SEQUENCE [LARGE SCALE GENOMIC DNA]</scope>
    <source>
        <strain evidence="2 3">DSL-7</strain>
    </source>
</reference>
<dbReference type="NCBIfam" id="TIGR01383">
    <property type="entry name" value="not_thiJ"/>
    <property type="match status" value="1"/>
</dbReference>
<dbReference type="SUPFAM" id="SSF52317">
    <property type="entry name" value="Class I glutamine amidotransferase-like"/>
    <property type="match status" value="1"/>
</dbReference>
<dbReference type="Pfam" id="PF01965">
    <property type="entry name" value="DJ-1_PfpI"/>
    <property type="match status" value="1"/>
</dbReference>
<name>A0ABT5V280_9VIBR</name>
<evidence type="ECO:0000259" key="1">
    <source>
        <dbReference type="Pfam" id="PF01965"/>
    </source>
</evidence>
<sequence length="201" mass="21573">MSKRILVPITHGSEEMETIIIVDTLIRAGFKVTMAALGEDLAILGSRGIMLMAQQTLATVSSEDFDALALPGGLEGAQTFARNAELLTLIDQFQQQGKLVAAICATPALVLATQQKWRGAKMTCHPKFFEQIPAAQLSRQRVCYSATQHLLTSQGPGTALEFALAMIALLTGTELAQHVAAPMVLHSQQLTELLGFIDAQS</sequence>
<accession>A0ABT5V280</accession>
<dbReference type="InterPro" id="IPR050325">
    <property type="entry name" value="Prot/Nucl_acid_deglycase"/>
</dbReference>
<dbReference type="InterPro" id="IPR006287">
    <property type="entry name" value="DJ-1"/>
</dbReference>
<evidence type="ECO:0000313" key="2">
    <source>
        <dbReference type="EMBL" id="MDE1514858.1"/>
    </source>
</evidence>
<dbReference type="PANTHER" id="PTHR48094">
    <property type="entry name" value="PROTEIN/NUCLEIC ACID DEGLYCASE DJ-1-RELATED"/>
    <property type="match status" value="1"/>
</dbReference>
<organism evidence="2 3">
    <name type="scientific">Vibrio chanodichtyis</name>
    <dbReference type="NCBI Taxonomy" id="3027932"/>
    <lineage>
        <taxon>Bacteria</taxon>
        <taxon>Pseudomonadati</taxon>
        <taxon>Pseudomonadota</taxon>
        <taxon>Gammaproteobacteria</taxon>
        <taxon>Vibrionales</taxon>
        <taxon>Vibrionaceae</taxon>
        <taxon>Vibrio</taxon>
    </lineage>
</organism>
<feature type="domain" description="DJ-1/PfpI" evidence="1">
    <location>
        <begin position="3"/>
        <end position="168"/>
    </location>
</feature>
<comment type="caution">
    <text evidence="2">The sequence shown here is derived from an EMBL/GenBank/DDBJ whole genome shotgun (WGS) entry which is preliminary data.</text>
</comment>
<dbReference type="InterPro" id="IPR002818">
    <property type="entry name" value="DJ-1/PfpI"/>
</dbReference>
<gene>
    <name evidence="2" type="ORF">PUN32_07530</name>
</gene>
<evidence type="ECO:0000313" key="3">
    <source>
        <dbReference type="Proteomes" id="UP001216189"/>
    </source>
</evidence>
<protein>
    <submittedName>
        <fullName evidence="2">DJ-1/PfpI family protein</fullName>
    </submittedName>
</protein>
<dbReference type="EMBL" id="JARBFT010000005">
    <property type="protein sequence ID" value="MDE1514858.1"/>
    <property type="molecule type" value="Genomic_DNA"/>
</dbReference>
<dbReference type="InterPro" id="IPR029062">
    <property type="entry name" value="Class_I_gatase-like"/>
</dbReference>
<dbReference type="Proteomes" id="UP001216189">
    <property type="component" value="Unassembled WGS sequence"/>
</dbReference>
<dbReference type="CDD" id="cd03135">
    <property type="entry name" value="GATase1_DJ-1"/>
    <property type="match status" value="1"/>
</dbReference>
<proteinExistence type="predicted"/>
<keyword evidence="3" id="KW-1185">Reference proteome</keyword>
<dbReference type="Gene3D" id="3.40.50.880">
    <property type="match status" value="1"/>
</dbReference>
<dbReference type="PANTHER" id="PTHR48094:SF12">
    <property type="entry name" value="PARKINSON DISEASE PROTEIN 7 HOMOLOG"/>
    <property type="match status" value="1"/>
</dbReference>
<dbReference type="RefSeq" id="WP_274722496.1">
    <property type="nucleotide sequence ID" value="NZ_JARBFT010000005.1"/>
</dbReference>